<feature type="transmembrane region" description="Helical" evidence="2">
    <location>
        <begin position="287"/>
        <end position="308"/>
    </location>
</feature>
<feature type="region of interest" description="Disordered" evidence="1">
    <location>
        <begin position="361"/>
        <end position="408"/>
    </location>
</feature>
<proteinExistence type="predicted"/>
<accession>A0ABW0YWK6</accession>
<feature type="transmembrane region" description="Helical" evidence="2">
    <location>
        <begin position="260"/>
        <end position="280"/>
    </location>
</feature>
<feature type="transmembrane region" description="Helical" evidence="2">
    <location>
        <begin position="190"/>
        <end position="211"/>
    </location>
</feature>
<reference evidence="4" key="1">
    <citation type="journal article" date="2019" name="Int. J. Syst. Evol. Microbiol.">
        <title>The Global Catalogue of Microorganisms (GCM) 10K type strain sequencing project: providing services to taxonomists for standard genome sequencing and annotation.</title>
        <authorList>
            <consortium name="The Broad Institute Genomics Platform"/>
            <consortium name="The Broad Institute Genome Sequencing Center for Infectious Disease"/>
            <person name="Wu L."/>
            <person name="Ma J."/>
        </authorList>
    </citation>
    <scope>NUCLEOTIDE SEQUENCE [LARGE SCALE GENOMIC DNA]</scope>
    <source>
        <strain evidence="4">CGMCC 4.7304</strain>
    </source>
</reference>
<feature type="transmembrane region" description="Helical" evidence="2">
    <location>
        <begin position="232"/>
        <end position="254"/>
    </location>
</feature>
<evidence type="ECO:0000256" key="1">
    <source>
        <dbReference type="SAM" id="MobiDB-lite"/>
    </source>
</evidence>
<feature type="transmembrane region" description="Helical" evidence="2">
    <location>
        <begin position="132"/>
        <end position="151"/>
    </location>
</feature>
<evidence type="ECO:0000313" key="4">
    <source>
        <dbReference type="Proteomes" id="UP001596083"/>
    </source>
</evidence>
<evidence type="ECO:0000313" key="3">
    <source>
        <dbReference type="EMBL" id="MFC5718795.1"/>
    </source>
</evidence>
<keyword evidence="2" id="KW-1133">Transmembrane helix</keyword>
<name>A0ABW0YWK6_9ACTN</name>
<feature type="compositionally biased region" description="Basic residues" evidence="1">
    <location>
        <begin position="361"/>
        <end position="372"/>
    </location>
</feature>
<feature type="transmembrane region" description="Helical" evidence="2">
    <location>
        <begin position="328"/>
        <end position="354"/>
    </location>
</feature>
<organism evidence="3 4">
    <name type="scientific">Streptomyces gamaensis</name>
    <dbReference type="NCBI Taxonomy" id="1763542"/>
    <lineage>
        <taxon>Bacteria</taxon>
        <taxon>Bacillati</taxon>
        <taxon>Actinomycetota</taxon>
        <taxon>Actinomycetes</taxon>
        <taxon>Kitasatosporales</taxon>
        <taxon>Streptomycetaceae</taxon>
        <taxon>Streptomyces</taxon>
    </lineage>
</organism>
<keyword evidence="2" id="KW-0812">Transmembrane</keyword>
<dbReference type="EMBL" id="JBHSPB010000001">
    <property type="protein sequence ID" value="MFC5718795.1"/>
    <property type="molecule type" value="Genomic_DNA"/>
</dbReference>
<protein>
    <recommendedName>
        <fullName evidence="5">Integral membrane protein</fullName>
    </recommendedName>
</protein>
<comment type="caution">
    <text evidence="3">The sequence shown here is derived from an EMBL/GenBank/DDBJ whole genome shotgun (WGS) entry which is preliminary data.</text>
</comment>
<evidence type="ECO:0000256" key="2">
    <source>
        <dbReference type="SAM" id="Phobius"/>
    </source>
</evidence>
<sequence>MTTPLRGAAAPAADGIAPADPVKALLARHRALCERAADPLEIAAHLEAHGVCERTAARCRHRDVFSLAEELHARAMRGTAPARGAHRRFKGAPAAPRALWSRARFRGGAHRAGPSAAPAPAMSGERAVRAGWLPRALMLAACAWLTAYALVGDRVAGVLLRGTSGGGHSGTAGALLAAVRGAGSGVPATALALGCALAPAAWCARWFTARVRRALVGSRALTEFGARVRPELLATVALFSLALAALLWAAHAALGPGRAGAARLAALTALGALLFLARLLSVRGLTAPGVVAALTACAVEAAALLALGAPPLPGRGALAPLGPAVVRAAGWCGPAAIPLAACVPCALALLAHALSALSRASAHRRGTRRRPRVPSASTDRSEPHPLSEEQGMTANPIRTAGRERGRER</sequence>
<evidence type="ECO:0008006" key="5">
    <source>
        <dbReference type="Google" id="ProtNLM"/>
    </source>
</evidence>
<keyword evidence="4" id="KW-1185">Reference proteome</keyword>
<dbReference type="RefSeq" id="WP_390313778.1">
    <property type="nucleotide sequence ID" value="NZ_JBHSPB010000001.1"/>
</dbReference>
<gene>
    <name evidence="3" type="ORF">ACFP1Z_01205</name>
</gene>
<dbReference type="Proteomes" id="UP001596083">
    <property type="component" value="Unassembled WGS sequence"/>
</dbReference>
<keyword evidence="2" id="KW-0472">Membrane</keyword>